<protein>
    <submittedName>
        <fullName evidence="2">Antitoxin VapB</fullName>
    </submittedName>
</protein>
<proteinExistence type="predicted"/>
<reference evidence="2 3" key="1">
    <citation type="submission" date="2023-07" db="EMBL/GenBank/DDBJ databases">
        <title>Genomic Encyclopedia of Type Strains, Phase IV (KMG-IV): sequencing the most valuable type-strain genomes for metagenomic binning, comparative biology and taxonomic classification.</title>
        <authorList>
            <person name="Goeker M."/>
        </authorList>
    </citation>
    <scope>NUCLEOTIDE SEQUENCE [LARGE SCALE GENOMIC DNA]</scope>
    <source>
        <strain evidence="2 3">DSM 19619</strain>
    </source>
</reference>
<dbReference type="RefSeq" id="WP_307278221.1">
    <property type="nucleotide sequence ID" value="NZ_JAUSVX010000011.1"/>
</dbReference>
<evidence type="ECO:0000256" key="1">
    <source>
        <dbReference type="SAM" id="MobiDB-lite"/>
    </source>
</evidence>
<name>A0ABU0JCN6_9HYPH</name>
<gene>
    <name evidence="2" type="ORF">QO011_005073</name>
</gene>
<evidence type="ECO:0000313" key="3">
    <source>
        <dbReference type="Proteomes" id="UP001242480"/>
    </source>
</evidence>
<accession>A0ABU0JCN6</accession>
<evidence type="ECO:0000313" key="2">
    <source>
        <dbReference type="EMBL" id="MDQ0472044.1"/>
    </source>
</evidence>
<keyword evidence="3" id="KW-1185">Reference proteome</keyword>
<dbReference type="EMBL" id="JAUSVX010000011">
    <property type="protein sequence ID" value="MDQ0472044.1"/>
    <property type="molecule type" value="Genomic_DNA"/>
</dbReference>
<sequence length="90" mass="10342">MALSIKTEEADRLARELSRLTGETMTDAITRAMRERLERLRVEQAAQGDYVTRAQAFVREHAHLFDRRPVTKQEWDEAVGDTPEDLGLSK</sequence>
<dbReference type="Pfam" id="PF07704">
    <property type="entry name" value="PSK_trans_fac"/>
    <property type="match status" value="1"/>
</dbReference>
<comment type="caution">
    <text evidence="2">The sequence shown here is derived from an EMBL/GenBank/DDBJ whole genome shotgun (WGS) entry which is preliminary data.</text>
</comment>
<feature type="region of interest" description="Disordered" evidence="1">
    <location>
        <begin position="71"/>
        <end position="90"/>
    </location>
</feature>
<organism evidence="2 3">
    <name type="scientific">Labrys wisconsinensis</name>
    <dbReference type="NCBI Taxonomy" id="425677"/>
    <lineage>
        <taxon>Bacteria</taxon>
        <taxon>Pseudomonadati</taxon>
        <taxon>Pseudomonadota</taxon>
        <taxon>Alphaproteobacteria</taxon>
        <taxon>Hyphomicrobiales</taxon>
        <taxon>Xanthobacteraceae</taxon>
        <taxon>Labrys</taxon>
    </lineage>
</organism>
<dbReference type="InterPro" id="IPR011660">
    <property type="entry name" value="VapB-like"/>
</dbReference>
<dbReference type="Proteomes" id="UP001242480">
    <property type="component" value="Unassembled WGS sequence"/>
</dbReference>